<evidence type="ECO:0000313" key="3">
    <source>
        <dbReference type="Proteomes" id="UP000799444"/>
    </source>
</evidence>
<dbReference type="Proteomes" id="UP000799444">
    <property type="component" value="Unassembled WGS sequence"/>
</dbReference>
<dbReference type="EMBL" id="ML996118">
    <property type="protein sequence ID" value="KAF2737189.1"/>
    <property type="molecule type" value="Genomic_DNA"/>
</dbReference>
<feature type="compositionally biased region" description="Pro residues" evidence="1">
    <location>
        <begin position="47"/>
        <end position="57"/>
    </location>
</feature>
<comment type="caution">
    <text evidence="2">The sequence shown here is derived from an EMBL/GenBank/DDBJ whole genome shotgun (WGS) entry which is preliminary data.</text>
</comment>
<feature type="compositionally biased region" description="Pro residues" evidence="1">
    <location>
        <begin position="86"/>
        <end position="105"/>
    </location>
</feature>
<evidence type="ECO:0000313" key="2">
    <source>
        <dbReference type="EMBL" id="KAF2737189.1"/>
    </source>
</evidence>
<proteinExistence type="predicted"/>
<reference evidence="2" key="1">
    <citation type="journal article" date="2020" name="Stud. Mycol.">
        <title>101 Dothideomycetes genomes: a test case for predicting lifestyles and emergence of pathogens.</title>
        <authorList>
            <person name="Haridas S."/>
            <person name="Albert R."/>
            <person name="Binder M."/>
            <person name="Bloem J."/>
            <person name="Labutti K."/>
            <person name="Salamov A."/>
            <person name="Andreopoulos B."/>
            <person name="Baker S."/>
            <person name="Barry K."/>
            <person name="Bills G."/>
            <person name="Bluhm B."/>
            <person name="Cannon C."/>
            <person name="Castanera R."/>
            <person name="Culley D."/>
            <person name="Daum C."/>
            <person name="Ezra D."/>
            <person name="Gonzalez J."/>
            <person name="Henrissat B."/>
            <person name="Kuo A."/>
            <person name="Liang C."/>
            <person name="Lipzen A."/>
            <person name="Lutzoni F."/>
            <person name="Magnuson J."/>
            <person name="Mondo S."/>
            <person name="Nolan M."/>
            <person name="Ohm R."/>
            <person name="Pangilinan J."/>
            <person name="Park H.-J."/>
            <person name="Ramirez L."/>
            <person name="Alfaro M."/>
            <person name="Sun H."/>
            <person name="Tritt A."/>
            <person name="Yoshinaga Y."/>
            <person name="Zwiers L.-H."/>
            <person name="Turgeon B."/>
            <person name="Goodwin S."/>
            <person name="Spatafora J."/>
            <person name="Crous P."/>
            <person name="Grigoriev I."/>
        </authorList>
    </citation>
    <scope>NUCLEOTIDE SEQUENCE</scope>
    <source>
        <strain evidence="2">CBS 125425</strain>
    </source>
</reference>
<sequence>MPNINNSNQTSQRNTCHILPPTTISPSHSPPPSQDLHLHRSTHPPSQSQPPQLPNQTPPSTMRTLSSWHTSPPPGPQIPPSLHHPSSPPLPTTYPSPPLSPPLPAPDSLRPVAQHTLGKHRLPARSFERAWRTSDAVQVGGSAAGRGSHGHLGWGAEFTGRQRAGAGALHGKSKWAGWGWRSVYIFDSERVLIFWAFWAFWASSC</sequence>
<keyword evidence="3" id="KW-1185">Reference proteome</keyword>
<dbReference type="AlphaFoldDB" id="A0A9P4V3Z2"/>
<accession>A0A9P4V3Z2</accession>
<organism evidence="2 3">
    <name type="scientific">Polyplosphaeria fusca</name>
    <dbReference type="NCBI Taxonomy" id="682080"/>
    <lineage>
        <taxon>Eukaryota</taxon>
        <taxon>Fungi</taxon>
        <taxon>Dikarya</taxon>
        <taxon>Ascomycota</taxon>
        <taxon>Pezizomycotina</taxon>
        <taxon>Dothideomycetes</taxon>
        <taxon>Pleosporomycetidae</taxon>
        <taxon>Pleosporales</taxon>
        <taxon>Tetraplosphaeriaceae</taxon>
        <taxon>Polyplosphaeria</taxon>
    </lineage>
</organism>
<protein>
    <submittedName>
        <fullName evidence="2">Uncharacterized protein</fullName>
    </submittedName>
</protein>
<feature type="compositionally biased region" description="Polar residues" evidence="1">
    <location>
        <begin position="1"/>
        <end position="15"/>
    </location>
</feature>
<evidence type="ECO:0000256" key="1">
    <source>
        <dbReference type="SAM" id="MobiDB-lite"/>
    </source>
</evidence>
<feature type="region of interest" description="Disordered" evidence="1">
    <location>
        <begin position="1"/>
        <end position="110"/>
    </location>
</feature>
<name>A0A9P4V3Z2_9PLEO</name>
<gene>
    <name evidence="2" type="ORF">EJ04DRAFT_130310</name>
</gene>